<dbReference type="PANTHER" id="PTHR31238">
    <property type="entry name" value="GERMIN-LIKE PROTEIN SUBFAMILY 3 MEMBER 3"/>
    <property type="match status" value="1"/>
</dbReference>
<evidence type="ECO:0000256" key="1">
    <source>
        <dbReference type="ARBA" id="ARBA00004271"/>
    </source>
</evidence>
<evidence type="ECO:0000256" key="10">
    <source>
        <dbReference type="PIRSR" id="PIRSR601929-1"/>
    </source>
</evidence>
<dbReference type="InterPro" id="IPR014710">
    <property type="entry name" value="RmlC-like_jellyroll"/>
</dbReference>
<keyword evidence="6 10" id="KW-0479">Metal-binding</keyword>
<dbReference type="Gramene" id="OGLUM01G31980.1">
    <property type="protein sequence ID" value="OGLUM01G31980.1"/>
    <property type="gene ID" value="OGLUM01G31980"/>
</dbReference>
<dbReference type="EnsemblPlants" id="OGLUM01G31980.1">
    <property type="protein sequence ID" value="OGLUM01G31980.1"/>
    <property type="gene ID" value="OGLUM01G31980"/>
</dbReference>
<evidence type="ECO:0000259" key="14">
    <source>
        <dbReference type="SMART" id="SM00835"/>
    </source>
</evidence>
<dbReference type="PRINTS" id="PR00325">
    <property type="entry name" value="GERMIN"/>
</dbReference>
<keyword evidence="5 13" id="KW-0964">Secreted</keyword>
<keyword evidence="16" id="KW-1185">Reference proteome</keyword>
<dbReference type="GO" id="GO:0048046">
    <property type="term" value="C:apoplast"/>
    <property type="evidence" value="ECO:0007669"/>
    <property type="project" value="UniProtKB-SubCell"/>
</dbReference>
<dbReference type="Pfam" id="PF00190">
    <property type="entry name" value="Cupin_1"/>
    <property type="match status" value="1"/>
</dbReference>
<proteinExistence type="inferred from homology"/>
<evidence type="ECO:0000256" key="5">
    <source>
        <dbReference type="ARBA" id="ARBA00022525"/>
    </source>
</evidence>
<evidence type="ECO:0000256" key="9">
    <source>
        <dbReference type="ARBA" id="ARBA00023211"/>
    </source>
</evidence>
<feature type="binding site" evidence="10">
    <location>
        <position position="112"/>
    </location>
    <ligand>
        <name>oxalate</name>
        <dbReference type="ChEBI" id="CHEBI:30623"/>
    </ligand>
</feature>
<feature type="disulfide bond" evidence="12">
    <location>
        <begin position="38"/>
        <end position="53"/>
    </location>
</feature>
<keyword evidence="9 10" id="KW-0464">Manganese</keyword>
<feature type="binding site" evidence="11">
    <location>
        <position position="115"/>
    </location>
    <ligand>
        <name>Mn(2+)</name>
        <dbReference type="ChEBI" id="CHEBI:29035"/>
    </ligand>
</feature>
<dbReference type="SUPFAM" id="SSF51182">
    <property type="entry name" value="RmlC-like cupins"/>
    <property type="match status" value="1"/>
</dbReference>
<feature type="binding site" evidence="11">
    <location>
        <position position="161"/>
    </location>
    <ligand>
        <name>Mn(2+)</name>
        <dbReference type="ChEBI" id="CHEBI:29035"/>
    </ligand>
</feature>
<protein>
    <recommendedName>
        <fullName evidence="13">Germin-like protein</fullName>
    </recommendedName>
</protein>
<evidence type="ECO:0000256" key="4">
    <source>
        <dbReference type="ARBA" id="ARBA00022523"/>
    </source>
</evidence>
<evidence type="ECO:0000256" key="3">
    <source>
        <dbReference type="ARBA" id="ARBA00011268"/>
    </source>
</evidence>
<evidence type="ECO:0000256" key="8">
    <source>
        <dbReference type="ARBA" id="ARBA00023157"/>
    </source>
</evidence>
<feature type="binding site" evidence="11">
    <location>
        <position position="122"/>
    </location>
    <ligand>
        <name>Mn(2+)</name>
        <dbReference type="ChEBI" id="CHEBI:29035"/>
    </ligand>
</feature>
<comment type="similarity">
    <text evidence="2 13">Belongs to the germin family.</text>
</comment>
<reference evidence="15" key="3">
    <citation type="submission" date="2018-05" db="EMBL/GenBank/DDBJ databases">
        <title>OgluRS3 (Oryza glumaepatula Reference Sequence Version 3).</title>
        <authorList>
            <person name="Zhang J."/>
            <person name="Kudrna D."/>
            <person name="Lee S."/>
            <person name="Talag J."/>
            <person name="Welchert J."/>
            <person name="Wing R.A."/>
        </authorList>
    </citation>
    <scope>NUCLEOTIDE SEQUENCE [LARGE SCALE GENOMIC DNA]</scope>
</reference>
<evidence type="ECO:0000256" key="2">
    <source>
        <dbReference type="ARBA" id="ARBA00007456"/>
    </source>
</evidence>
<dbReference type="Gene3D" id="2.60.120.10">
    <property type="entry name" value="Jelly Rolls"/>
    <property type="match status" value="1"/>
</dbReference>
<feature type="domain" description="Cupin type-1" evidence="14">
    <location>
        <begin position="67"/>
        <end position="215"/>
    </location>
</feature>
<dbReference type="GO" id="GO:0030145">
    <property type="term" value="F:manganese ion binding"/>
    <property type="evidence" value="ECO:0007669"/>
    <property type="project" value="UniProtKB-UniRule"/>
</dbReference>
<evidence type="ECO:0000256" key="12">
    <source>
        <dbReference type="PIRSR" id="PIRSR601929-3"/>
    </source>
</evidence>
<reference evidence="15" key="2">
    <citation type="submission" date="2015-04" db="UniProtKB">
        <authorList>
            <consortium name="EnsemblPlants"/>
        </authorList>
    </citation>
    <scope>IDENTIFICATION</scope>
</reference>
<dbReference type="InterPro" id="IPR011051">
    <property type="entry name" value="RmlC_Cupin_sf"/>
</dbReference>
<evidence type="ECO:0000256" key="11">
    <source>
        <dbReference type="PIRSR" id="PIRSR601929-2"/>
    </source>
</evidence>
<evidence type="ECO:0000256" key="13">
    <source>
        <dbReference type="RuleBase" id="RU366015"/>
    </source>
</evidence>
<feature type="binding site" evidence="10">
    <location>
        <position position="122"/>
    </location>
    <ligand>
        <name>oxalate</name>
        <dbReference type="ChEBI" id="CHEBI:30623"/>
    </ligand>
</feature>
<dbReference type="CDD" id="cd02241">
    <property type="entry name" value="cupin_OxOx"/>
    <property type="match status" value="1"/>
</dbReference>
<comment type="subunit">
    <text evidence="3">Oligomer (believed to be a pentamer but probably hexamer).</text>
</comment>
<dbReference type="InterPro" id="IPR019780">
    <property type="entry name" value="Germin_Mn-BS"/>
</dbReference>
<dbReference type="eggNOG" id="ENOG502QSRM">
    <property type="taxonomic scope" value="Eukaryota"/>
</dbReference>
<keyword evidence="7 13" id="KW-0732">Signal</keyword>
<reference evidence="15" key="1">
    <citation type="submission" date="2013-08" db="EMBL/GenBank/DDBJ databases">
        <title>Oryza genome evolution.</title>
        <authorList>
            <person name="Wing R.A."/>
            <person name="Panaud O."/>
            <person name="Oliveira A.C."/>
        </authorList>
    </citation>
    <scope>NUCLEOTIDE SEQUENCE</scope>
</reference>
<feature type="chain" id="PRO_5019615234" description="Germin-like protein" evidence="13">
    <location>
        <begin position="30"/>
        <end position="224"/>
    </location>
</feature>
<dbReference type="InterPro" id="IPR001929">
    <property type="entry name" value="Germin"/>
</dbReference>
<dbReference type="STRING" id="40148.A0A0D9YDS9"/>
<evidence type="ECO:0000313" key="16">
    <source>
        <dbReference type="Proteomes" id="UP000026961"/>
    </source>
</evidence>
<dbReference type="SMART" id="SM00835">
    <property type="entry name" value="Cupin_1"/>
    <property type="match status" value="1"/>
</dbReference>
<sequence length="224" mass="23276">MASSRSVVLRVLVAVAVVAAAGAPRLAVADSPPLQDICVADLRAATAVDGFPCKPTASVVSDDFFCDAIVQAPSTSNPFGVNSTRATVSAFPGLNTLGLSITRTDLAPGGLNPPHSHPRASELVLVLSGEVMVGFTTAANRLFSKVVREKELFVVPRGLQHFQLNVGAGNASFVAMFDSQSPGLVTPTFALFATQPAMPMEVLAKTFLMGEDEVGAIKSKFAGF</sequence>
<dbReference type="PROSITE" id="PS00725">
    <property type="entry name" value="GERMIN"/>
    <property type="match status" value="1"/>
</dbReference>
<feature type="signal peptide" evidence="13">
    <location>
        <begin position="1"/>
        <end position="29"/>
    </location>
</feature>
<feature type="binding site" evidence="10">
    <location>
        <position position="117"/>
    </location>
    <ligand>
        <name>oxalate</name>
        <dbReference type="ChEBI" id="CHEBI:30623"/>
    </ligand>
</feature>
<dbReference type="HOGENOM" id="CLU_015790_0_3_1"/>
<feature type="binding site" evidence="11">
    <location>
        <position position="117"/>
    </location>
    <ligand>
        <name>Mn(2+)</name>
        <dbReference type="ChEBI" id="CHEBI:29035"/>
    </ligand>
</feature>
<dbReference type="Proteomes" id="UP000026961">
    <property type="component" value="Chromosome 1"/>
</dbReference>
<evidence type="ECO:0000256" key="6">
    <source>
        <dbReference type="ARBA" id="ARBA00022723"/>
    </source>
</evidence>
<dbReference type="SMR" id="A0A0D9YDS9"/>
<keyword evidence="4 13" id="KW-0052">Apoplast</keyword>
<dbReference type="InterPro" id="IPR006045">
    <property type="entry name" value="Cupin_1"/>
</dbReference>
<keyword evidence="8 12" id="KW-1015">Disulfide bond</keyword>
<name>A0A0D9YDS9_9ORYZ</name>
<evidence type="ECO:0000313" key="15">
    <source>
        <dbReference type="EnsemblPlants" id="OGLUM01G31980.1"/>
    </source>
</evidence>
<dbReference type="AlphaFoldDB" id="A0A0D9YDS9"/>
<evidence type="ECO:0000256" key="7">
    <source>
        <dbReference type="ARBA" id="ARBA00022729"/>
    </source>
</evidence>
<comment type="subcellular location">
    <subcellularLocation>
        <location evidence="1 13">Secreted</location>
        <location evidence="1 13">Extracellular space</location>
        <location evidence="1 13">Apoplast</location>
    </subcellularLocation>
</comment>
<organism evidence="15">
    <name type="scientific">Oryza glumipatula</name>
    <dbReference type="NCBI Taxonomy" id="40148"/>
    <lineage>
        <taxon>Eukaryota</taxon>
        <taxon>Viridiplantae</taxon>
        <taxon>Streptophyta</taxon>
        <taxon>Embryophyta</taxon>
        <taxon>Tracheophyta</taxon>
        <taxon>Spermatophyta</taxon>
        <taxon>Magnoliopsida</taxon>
        <taxon>Liliopsida</taxon>
        <taxon>Poales</taxon>
        <taxon>Poaceae</taxon>
        <taxon>BOP clade</taxon>
        <taxon>Oryzoideae</taxon>
        <taxon>Oryzeae</taxon>
        <taxon>Oryzinae</taxon>
        <taxon>Oryza</taxon>
    </lineage>
</organism>
<accession>A0A0D9YDS9</accession>
<dbReference type="FunFam" id="2.60.120.10:FF:000005">
    <property type="entry name" value="Germin-like protein subfamily 1 member 8"/>
    <property type="match status" value="1"/>
</dbReference>